<feature type="transmembrane region" description="Helical" evidence="1">
    <location>
        <begin position="44"/>
        <end position="65"/>
    </location>
</feature>
<accession>A0A0G4Q1M9</accession>
<keyword evidence="1" id="KW-0812">Transmembrane</keyword>
<dbReference type="Proteomes" id="UP000183920">
    <property type="component" value="Unassembled WGS sequence"/>
</dbReference>
<organism evidence="2 3">
    <name type="scientific">Proteus penneri</name>
    <dbReference type="NCBI Taxonomy" id="102862"/>
    <lineage>
        <taxon>Bacteria</taxon>
        <taxon>Pseudomonadati</taxon>
        <taxon>Pseudomonadota</taxon>
        <taxon>Gammaproteobacteria</taxon>
        <taxon>Enterobacterales</taxon>
        <taxon>Morganellaceae</taxon>
        <taxon>Proteus</taxon>
    </lineage>
</organism>
<evidence type="ECO:0000313" key="2">
    <source>
        <dbReference type="EMBL" id="CRL59867.1"/>
    </source>
</evidence>
<sequence length="135" mass="16173">MLTTKTSGKVIVSLTQSWRYLLLLSLLPYINTWPVFSLHFHNKLAFFGASLLFLFTQYHLFRLWLDSHFFQALYRYQDSISFDESLSTLFPKRPKKQTMEARWLGTKRLFSFAIISVSVQWIWCLTMLFFTLFSY</sequence>
<dbReference type="RefSeq" id="WP_072062967.1">
    <property type="nucleotide sequence ID" value="NZ_CVRY01000001.1"/>
</dbReference>
<feature type="transmembrane region" description="Helical" evidence="1">
    <location>
        <begin position="20"/>
        <end position="38"/>
    </location>
</feature>
<evidence type="ECO:0000313" key="3">
    <source>
        <dbReference type="Proteomes" id="UP000183920"/>
    </source>
</evidence>
<keyword evidence="1" id="KW-0472">Membrane</keyword>
<dbReference type="EMBL" id="CVRY01000001">
    <property type="protein sequence ID" value="CRL59867.1"/>
    <property type="molecule type" value="Genomic_DNA"/>
</dbReference>
<gene>
    <name evidence="2" type="ORF">BN1804_00669</name>
</gene>
<reference evidence="3" key="1">
    <citation type="submission" date="2015-06" db="EMBL/GenBank/DDBJ databases">
        <authorList>
            <person name="Urmite Genomes"/>
        </authorList>
    </citation>
    <scope>NUCLEOTIDE SEQUENCE [LARGE SCALE GENOMIC DNA]</scope>
    <source>
        <strain evidence="3">CSUR P1867</strain>
    </source>
</reference>
<evidence type="ECO:0000256" key="1">
    <source>
        <dbReference type="SAM" id="Phobius"/>
    </source>
</evidence>
<keyword evidence="1" id="KW-1133">Transmembrane helix</keyword>
<protein>
    <submittedName>
        <fullName evidence="2">Uncharacterized protein</fullName>
    </submittedName>
</protein>
<name>A0A0G4Q1M9_9GAMM</name>
<feature type="transmembrane region" description="Helical" evidence="1">
    <location>
        <begin position="109"/>
        <end position="133"/>
    </location>
</feature>
<proteinExistence type="predicted"/>
<dbReference type="AlphaFoldDB" id="A0A0G4Q1M9"/>